<evidence type="ECO:0000256" key="1">
    <source>
        <dbReference type="ARBA" id="ARBA00004173"/>
    </source>
</evidence>
<sequence length="195" mass="22658">MNRFLCEISAVLRNFESILFGRYPFPPGSLGLIVHSPSETTTTPQPFSIKDFIGDGFLWAVPKHRRSIEVRMKRKYGSPQYKMKTLYENKKLQICDTCGNYYESGILCGFCYDKVRKETTLIKEKIMKKLHLKPIDSDVVVLYEGEKGEHADEFWEGKRIVEMEKPRPQWFSKNLLQKTTQPNATTKEVKPEELG</sequence>
<keyword evidence="12" id="KW-1185">Reference proteome</keyword>
<dbReference type="GO" id="GO:0006412">
    <property type="term" value="P:translation"/>
    <property type="evidence" value="ECO:0007669"/>
    <property type="project" value="InterPro"/>
</dbReference>
<evidence type="ECO:0000256" key="8">
    <source>
        <dbReference type="ARBA" id="ARBA00042577"/>
    </source>
</evidence>
<evidence type="ECO:0000256" key="2">
    <source>
        <dbReference type="ARBA" id="ARBA00008560"/>
    </source>
</evidence>
<evidence type="ECO:0000313" key="11">
    <source>
        <dbReference type="EMBL" id="CRK89973.1"/>
    </source>
</evidence>
<gene>
    <name evidence="11" type="ORF">CLUMA_CG003701</name>
</gene>
<dbReference type="OrthoDB" id="2014905at2759"/>
<proteinExistence type="inferred from homology"/>
<organism evidence="11 12">
    <name type="scientific">Clunio marinus</name>
    <dbReference type="NCBI Taxonomy" id="568069"/>
    <lineage>
        <taxon>Eukaryota</taxon>
        <taxon>Metazoa</taxon>
        <taxon>Ecdysozoa</taxon>
        <taxon>Arthropoda</taxon>
        <taxon>Hexapoda</taxon>
        <taxon>Insecta</taxon>
        <taxon>Pterygota</taxon>
        <taxon>Neoptera</taxon>
        <taxon>Endopterygota</taxon>
        <taxon>Diptera</taxon>
        <taxon>Nematocera</taxon>
        <taxon>Chironomoidea</taxon>
        <taxon>Chironomidae</taxon>
        <taxon>Clunio</taxon>
    </lineage>
</organism>
<keyword evidence="6" id="KW-0687">Ribonucleoprotein</keyword>
<comment type="subcellular location">
    <subcellularLocation>
        <location evidence="1">Mitochondrion</location>
    </subcellularLocation>
</comment>
<dbReference type="InterPro" id="IPR011332">
    <property type="entry name" value="Ribosomal_zn-bd"/>
</dbReference>
<evidence type="ECO:0000256" key="3">
    <source>
        <dbReference type="ARBA" id="ARBA00022946"/>
    </source>
</evidence>
<dbReference type="EMBL" id="CVRI01000015">
    <property type="protein sequence ID" value="CRK89973.1"/>
    <property type="molecule type" value="Genomic_DNA"/>
</dbReference>
<evidence type="ECO:0000313" key="12">
    <source>
        <dbReference type="Proteomes" id="UP000183832"/>
    </source>
</evidence>
<keyword evidence="5" id="KW-0496">Mitochondrion</keyword>
<dbReference type="AlphaFoldDB" id="A0A1J1HPK3"/>
<dbReference type="SUPFAM" id="SSF57829">
    <property type="entry name" value="Zn-binding ribosomal proteins"/>
    <property type="match status" value="1"/>
</dbReference>
<protein>
    <recommendedName>
        <fullName evidence="7">Large ribosomal subunit protein bL32m</fullName>
    </recommendedName>
    <alternativeName>
        <fullName evidence="8">39S ribosomal protein L32, mitochondrial</fullName>
    </alternativeName>
</protein>
<evidence type="ECO:0000256" key="6">
    <source>
        <dbReference type="ARBA" id="ARBA00023274"/>
    </source>
</evidence>
<dbReference type="GO" id="GO:0003735">
    <property type="term" value="F:structural constituent of ribosome"/>
    <property type="evidence" value="ECO:0007669"/>
    <property type="project" value="TreeGrafter"/>
</dbReference>
<dbReference type="PANTHER" id="PTHR21026:SF2">
    <property type="entry name" value="LARGE RIBOSOMAL SUBUNIT PROTEIN BL32M"/>
    <property type="match status" value="1"/>
</dbReference>
<evidence type="ECO:0000256" key="7">
    <source>
        <dbReference type="ARBA" id="ARBA00039935"/>
    </source>
</evidence>
<feature type="compositionally biased region" description="Polar residues" evidence="10">
    <location>
        <begin position="174"/>
        <end position="186"/>
    </location>
</feature>
<dbReference type="STRING" id="568069.A0A1J1HPK3"/>
<dbReference type="InterPro" id="IPR051991">
    <property type="entry name" value="Mitoribosomal_protein_bL32"/>
</dbReference>
<reference evidence="11 12" key="1">
    <citation type="submission" date="2015-04" db="EMBL/GenBank/DDBJ databases">
        <authorList>
            <person name="Syromyatnikov M.Y."/>
            <person name="Popov V.N."/>
        </authorList>
    </citation>
    <scope>NUCLEOTIDE SEQUENCE [LARGE SCALE GENOMIC DNA]</scope>
</reference>
<keyword evidence="4" id="KW-0689">Ribosomal protein</keyword>
<dbReference type="PANTHER" id="PTHR21026">
    <property type="entry name" value="39S RIBOSOMAL PROTEIN L32, MITOCHONDRIAL"/>
    <property type="match status" value="1"/>
</dbReference>
<feature type="region of interest" description="Disordered" evidence="10">
    <location>
        <begin position="174"/>
        <end position="195"/>
    </location>
</feature>
<keyword evidence="3" id="KW-0809">Transit peptide</keyword>
<dbReference type="Proteomes" id="UP000183832">
    <property type="component" value="Unassembled WGS sequence"/>
</dbReference>
<evidence type="ECO:0000256" key="5">
    <source>
        <dbReference type="ARBA" id="ARBA00023128"/>
    </source>
</evidence>
<name>A0A1J1HPK3_9DIPT</name>
<evidence type="ECO:0000256" key="4">
    <source>
        <dbReference type="ARBA" id="ARBA00022980"/>
    </source>
</evidence>
<accession>A0A1J1HPK3</accession>
<comment type="similarity">
    <text evidence="2">Belongs to the bacterial ribosomal protein bL32 family.</text>
</comment>
<dbReference type="GO" id="GO:0005762">
    <property type="term" value="C:mitochondrial large ribosomal subunit"/>
    <property type="evidence" value="ECO:0007669"/>
    <property type="project" value="TreeGrafter"/>
</dbReference>
<comment type="function">
    <text evidence="9">Component of the mitochondrial large ribosomal subunit (mt-LSU). The mitochondrial ribosome (mitoribosome) is a large ribonucleoprotein complex responsible for the synthesis of proteins inside mitochondria.</text>
</comment>
<evidence type="ECO:0000256" key="9">
    <source>
        <dbReference type="ARBA" id="ARBA00045766"/>
    </source>
</evidence>
<evidence type="ECO:0000256" key="10">
    <source>
        <dbReference type="SAM" id="MobiDB-lite"/>
    </source>
</evidence>